<protein>
    <recommendedName>
        <fullName evidence="5">Copper transport protein</fullName>
    </recommendedName>
</protein>
<keyword evidence="4 5" id="KW-0472">Membrane</keyword>
<evidence type="ECO:0000256" key="2">
    <source>
        <dbReference type="ARBA" id="ARBA00022692"/>
    </source>
</evidence>
<dbReference type="InterPro" id="IPR007274">
    <property type="entry name" value="Cop_transporter"/>
</dbReference>
<gene>
    <name evidence="7" type="ORF">JEQ12_008719</name>
</gene>
<keyword evidence="5" id="KW-0186">Copper</keyword>
<feature type="compositionally biased region" description="Basic and acidic residues" evidence="6">
    <location>
        <begin position="113"/>
        <end position="132"/>
    </location>
</feature>
<evidence type="ECO:0000256" key="5">
    <source>
        <dbReference type="RuleBase" id="RU367022"/>
    </source>
</evidence>
<evidence type="ECO:0000256" key="4">
    <source>
        <dbReference type="ARBA" id="ARBA00023136"/>
    </source>
</evidence>
<keyword evidence="5" id="KW-0813">Transport</keyword>
<dbReference type="GO" id="GO:0031902">
    <property type="term" value="C:late endosome membrane"/>
    <property type="evidence" value="ECO:0007669"/>
    <property type="project" value="UniProtKB-SubCell"/>
</dbReference>
<comment type="subcellular location">
    <subcellularLocation>
        <location evidence="1">Late endosome membrane</location>
        <topology evidence="1">Multi-pass membrane protein</topology>
    </subcellularLocation>
    <subcellularLocation>
        <location evidence="5">Membrane</location>
        <topology evidence="5">Multi-pass membrane protein</topology>
    </subcellularLocation>
</comment>
<sequence>MDIFFNWDQKVQKDIIGVCGVEGSCSKDSSDQVIEDADMATVEGAASGRRPGQQKQGVSRRGNGRISSKENLSVKEKGGDQHPSERQREKRSTETQEGSQGKAEVTRHKRCRSRDGSPESHKGNGHGEEKVRGRPPPAQWRSKEHPNSCRPGLYHRAGSAHTSGRLQDRGARFRSPMWARGQRRCQYNPESRPASPKRPRRTHSPEAATPLEALTSKLSNQMGALEVVLDELRAPGGAFLPVATDRTEPTASQRAWLTWQLTHAGAALHWALTALDSLLAGHHRPPGPQLCAQSKLLGLSEKTEAVTDPHHGLLCWLEKKRLLESNREHDFRCPKPPLMQFLLFQMHFIFSDEVVLLFDFWSVHSPTGMALSVLVILLLAVLYESIKVGKARLLYQALMNLSIPTSQQLIEETDQDSSSSDSLPVSRSPLRWFLCHFGQSLLHVAQVVVGYFMMLAVMSYNTWIFFGVVLGSGVGYYLAYPLLNMT</sequence>
<name>A0A836D522_SHEEP</name>
<keyword evidence="5" id="KW-0187">Copper transport</keyword>
<accession>A0A836D522</accession>
<reference evidence="7 8" key="1">
    <citation type="submission" date="2020-12" db="EMBL/GenBank/DDBJ databases">
        <title>De novo assembly of Tibetan sheep genome.</title>
        <authorList>
            <person name="Li X."/>
        </authorList>
    </citation>
    <scope>NUCLEOTIDE SEQUENCE [LARGE SCALE GENOMIC DNA]</scope>
    <source>
        <tissue evidence="7">Heart</tissue>
    </source>
</reference>
<keyword evidence="2 5" id="KW-0812">Transmembrane</keyword>
<feature type="transmembrane region" description="Helical" evidence="5">
    <location>
        <begin position="367"/>
        <end position="386"/>
    </location>
</feature>
<dbReference type="GO" id="GO:0005375">
    <property type="term" value="F:copper ion transmembrane transporter activity"/>
    <property type="evidence" value="ECO:0007669"/>
    <property type="project" value="UniProtKB-UniRule"/>
</dbReference>
<dbReference type="AlphaFoldDB" id="A0A836D522"/>
<organism evidence="7 8">
    <name type="scientific">Ovis aries</name>
    <name type="common">Sheep</name>
    <dbReference type="NCBI Taxonomy" id="9940"/>
    <lineage>
        <taxon>Eukaryota</taxon>
        <taxon>Metazoa</taxon>
        <taxon>Chordata</taxon>
        <taxon>Craniata</taxon>
        <taxon>Vertebrata</taxon>
        <taxon>Euteleostomi</taxon>
        <taxon>Mammalia</taxon>
        <taxon>Eutheria</taxon>
        <taxon>Laurasiatheria</taxon>
        <taxon>Artiodactyla</taxon>
        <taxon>Ruminantia</taxon>
        <taxon>Pecora</taxon>
        <taxon>Bovidae</taxon>
        <taxon>Caprinae</taxon>
        <taxon>Ovis</taxon>
    </lineage>
</organism>
<dbReference type="PANTHER" id="PTHR12483:SF8">
    <property type="entry name" value="PROTEIN SLC31A2"/>
    <property type="match status" value="1"/>
</dbReference>
<dbReference type="PANTHER" id="PTHR12483">
    <property type="entry name" value="SOLUTE CARRIER FAMILY 31 COPPER TRANSPORTERS"/>
    <property type="match status" value="1"/>
</dbReference>
<dbReference type="Pfam" id="PF04145">
    <property type="entry name" value="Ctr"/>
    <property type="match status" value="1"/>
</dbReference>
<keyword evidence="5" id="KW-0406">Ion transport</keyword>
<feature type="transmembrane region" description="Helical" evidence="5">
    <location>
        <begin position="463"/>
        <end position="483"/>
    </location>
</feature>
<keyword evidence="3 5" id="KW-1133">Transmembrane helix</keyword>
<dbReference type="EMBL" id="JAEMGP010000002">
    <property type="protein sequence ID" value="KAG5212933.1"/>
    <property type="molecule type" value="Genomic_DNA"/>
</dbReference>
<evidence type="ECO:0000256" key="3">
    <source>
        <dbReference type="ARBA" id="ARBA00022989"/>
    </source>
</evidence>
<comment type="caution">
    <text evidence="7">The sequence shown here is derived from an EMBL/GenBank/DDBJ whole genome shotgun (WGS) entry which is preliminary data.</text>
</comment>
<feature type="region of interest" description="Disordered" evidence="6">
    <location>
        <begin position="22"/>
        <end position="209"/>
    </location>
</feature>
<feature type="compositionally biased region" description="Basic and acidic residues" evidence="6">
    <location>
        <begin position="72"/>
        <end position="94"/>
    </location>
</feature>
<comment type="similarity">
    <text evidence="5">Belongs to the copper transporter (Ctr) (TC 1.A.56) family. SLC31A subfamily.</text>
</comment>
<dbReference type="Proteomes" id="UP000664991">
    <property type="component" value="Unassembled WGS sequence"/>
</dbReference>
<feature type="transmembrane region" description="Helical" evidence="5">
    <location>
        <begin position="432"/>
        <end position="457"/>
    </location>
</feature>
<evidence type="ECO:0000313" key="8">
    <source>
        <dbReference type="Proteomes" id="UP000664991"/>
    </source>
</evidence>
<evidence type="ECO:0000256" key="6">
    <source>
        <dbReference type="SAM" id="MobiDB-lite"/>
    </source>
</evidence>
<proteinExistence type="inferred from homology"/>
<evidence type="ECO:0000313" key="7">
    <source>
        <dbReference type="EMBL" id="KAG5212933.1"/>
    </source>
</evidence>
<evidence type="ECO:0000256" key="1">
    <source>
        <dbReference type="ARBA" id="ARBA00004107"/>
    </source>
</evidence>